<evidence type="ECO:0000313" key="5">
    <source>
        <dbReference type="Proteomes" id="UP000512146"/>
    </source>
</evidence>
<dbReference type="PROSITE" id="PS50994">
    <property type="entry name" value="INTEGRASE"/>
    <property type="match status" value="1"/>
</dbReference>
<dbReference type="GO" id="GO:0006310">
    <property type="term" value="P:DNA recombination"/>
    <property type="evidence" value="ECO:0007669"/>
    <property type="project" value="UniProtKB-KW"/>
</dbReference>
<dbReference type="SUPFAM" id="SSF46689">
    <property type="entry name" value="Homeodomain-like"/>
    <property type="match status" value="2"/>
</dbReference>
<dbReference type="PANTHER" id="PTHR46889">
    <property type="entry name" value="TRANSPOSASE INSF FOR INSERTION SEQUENCE IS3B-RELATED"/>
    <property type="match status" value="1"/>
</dbReference>
<dbReference type="Pfam" id="PF13333">
    <property type="entry name" value="rve_2"/>
    <property type="match status" value="1"/>
</dbReference>
<evidence type="ECO:0000259" key="3">
    <source>
        <dbReference type="PROSITE" id="PS50994"/>
    </source>
</evidence>
<gene>
    <name evidence="4" type="ORF">HV276_14260</name>
</gene>
<dbReference type="Pfam" id="PF13276">
    <property type="entry name" value="HTH_21"/>
    <property type="match status" value="1"/>
</dbReference>
<protein>
    <submittedName>
        <fullName evidence="4">IS3 family transposase</fullName>
    </submittedName>
</protein>
<dbReference type="InterPro" id="IPR001584">
    <property type="entry name" value="Integrase_cat-core"/>
</dbReference>
<dbReference type="InterPro" id="IPR055247">
    <property type="entry name" value="InsJ-like_HTH"/>
</dbReference>
<dbReference type="GO" id="GO:0015074">
    <property type="term" value="P:DNA integration"/>
    <property type="evidence" value="ECO:0007669"/>
    <property type="project" value="InterPro"/>
</dbReference>
<dbReference type="SUPFAM" id="SSF53098">
    <property type="entry name" value="Ribonuclease H-like"/>
    <property type="match status" value="1"/>
</dbReference>
<dbReference type="AlphaFoldDB" id="A0A7L6LCB6"/>
<name>A0A7L6LCB6_9ESCH</name>
<dbReference type="Pfam" id="PF00665">
    <property type="entry name" value="rve"/>
    <property type="match status" value="1"/>
</dbReference>
<dbReference type="InterPro" id="IPR012337">
    <property type="entry name" value="RNaseH-like_sf"/>
</dbReference>
<dbReference type="InterPro" id="IPR036388">
    <property type="entry name" value="WH-like_DNA-bd_sf"/>
</dbReference>
<keyword evidence="2" id="KW-0233">DNA recombination</keyword>
<dbReference type="InterPro" id="IPR050900">
    <property type="entry name" value="Transposase_IS3/IS150/IS904"/>
</dbReference>
<feature type="domain" description="Integrase catalytic" evidence="3">
    <location>
        <begin position="278"/>
        <end position="452"/>
    </location>
</feature>
<evidence type="ECO:0000256" key="1">
    <source>
        <dbReference type="ARBA" id="ARBA00022578"/>
    </source>
</evidence>
<dbReference type="Gene3D" id="3.30.420.10">
    <property type="entry name" value="Ribonuclease H-like superfamily/Ribonuclease H"/>
    <property type="match status" value="1"/>
</dbReference>
<sequence>MKPKYSLKFRHSVVKFYLEGNGARKTGKKFDVCRDTVSQWVASYEQHGIDGITWKSDNHPPEFKLSIVQLMLKEGLTVREATARFNISDKSVVRRWLRVYNASGAEGLLKLKRGREKSLNKQKDSQESQEVTVRSLEELTPEELRKELRYLRAENAYLKKPESLSSKQKAREKAQIINELRQEHCLGDLLRVAKMPRSTWYHNFNRLKCPDPYADLKKQISEIYQYHKGRYGYRRITVSLRRTGLRINHKVVQRLMEELNLEALIRVKKYRSWKGNVGKTAPNLLQRDFNAEKANEKWVTDVTEFAVEGKKLYLSPVLDLYNREIIAYNLSERPRMQMINAMLEQAMSKLGQNDKPILHSDQGWQYQMKPYQNILESNGVVQSMSRKGNCLDNAVMEGFFGMLKSECYYLNEFKSTKELRRAVEEYIDYYNNERISSRLKGLSPVEYRAQALLAV</sequence>
<reference evidence="4 5" key="1">
    <citation type="submission" date="2020-06" db="EMBL/GenBank/DDBJ databases">
        <title>REHAB project genomes.</title>
        <authorList>
            <person name="Shaw L.P."/>
        </authorList>
    </citation>
    <scope>NUCLEOTIDE SEQUENCE [LARGE SCALE GENOMIC DNA]</scope>
    <source>
        <strain evidence="4 5">RHBSTW-00777</strain>
    </source>
</reference>
<dbReference type="InterPro" id="IPR025948">
    <property type="entry name" value="HTH-like_dom"/>
</dbReference>
<dbReference type="GO" id="GO:0003676">
    <property type="term" value="F:nucleic acid binding"/>
    <property type="evidence" value="ECO:0007669"/>
    <property type="project" value="InterPro"/>
</dbReference>
<keyword evidence="1" id="KW-0815">Transposition</keyword>
<accession>A0A7L6LCB6</accession>
<dbReference type="Gene3D" id="1.10.10.10">
    <property type="entry name" value="Winged helix-like DNA-binding domain superfamily/Winged helix DNA-binding domain"/>
    <property type="match status" value="1"/>
</dbReference>
<evidence type="ECO:0000256" key="2">
    <source>
        <dbReference type="ARBA" id="ARBA00023172"/>
    </source>
</evidence>
<dbReference type="Proteomes" id="UP000512146">
    <property type="component" value="Chromosome"/>
</dbReference>
<organism evidence="4 5">
    <name type="scientific">Escherichia marmotae</name>
    <dbReference type="NCBI Taxonomy" id="1499973"/>
    <lineage>
        <taxon>Bacteria</taxon>
        <taxon>Pseudomonadati</taxon>
        <taxon>Pseudomonadota</taxon>
        <taxon>Gammaproteobacteria</taxon>
        <taxon>Enterobacterales</taxon>
        <taxon>Enterobacteriaceae</taxon>
        <taxon>Escherichia</taxon>
    </lineage>
</organism>
<dbReference type="NCBIfam" id="NF033516">
    <property type="entry name" value="transpos_IS3"/>
    <property type="match status" value="1"/>
</dbReference>
<proteinExistence type="predicted"/>
<dbReference type="InterPro" id="IPR048020">
    <property type="entry name" value="Transpos_IS3"/>
</dbReference>
<evidence type="ECO:0000313" key="4">
    <source>
        <dbReference type="EMBL" id="QLX30786.1"/>
    </source>
</evidence>
<dbReference type="EMBL" id="CP056165">
    <property type="protein sequence ID" value="QLX30786.1"/>
    <property type="molecule type" value="Genomic_DNA"/>
</dbReference>
<dbReference type="GO" id="GO:0032196">
    <property type="term" value="P:transposition"/>
    <property type="evidence" value="ECO:0007669"/>
    <property type="project" value="UniProtKB-KW"/>
</dbReference>
<dbReference type="InterPro" id="IPR009057">
    <property type="entry name" value="Homeodomain-like_sf"/>
</dbReference>
<dbReference type="PANTHER" id="PTHR46889:SF4">
    <property type="entry name" value="TRANSPOSASE INSO FOR INSERTION SEQUENCE ELEMENT IS911B-RELATED"/>
    <property type="match status" value="1"/>
</dbReference>
<dbReference type="InterPro" id="IPR036397">
    <property type="entry name" value="RNaseH_sf"/>
</dbReference>
<dbReference type="Pfam" id="PF13518">
    <property type="entry name" value="HTH_28"/>
    <property type="match status" value="2"/>
</dbReference>